<proteinExistence type="predicted"/>
<feature type="transmembrane region" description="Helical" evidence="2">
    <location>
        <begin position="1008"/>
        <end position="1026"/>
    </location>
</feature>
<dbReference type="OrthoDB" id="273324at2759"/>
<organism evidence="3 4">
    <name type="scientific">Leishmania mexicana (strain MHOM/GT/2001/U1103)</name>
    <dbReference type="NCBI Taxonomy" id="929439"/>
    <lineage>
        <taxon>Eukaryota</taxon>
        <taxon>Discoba</taxon>
        <taxon>Euglenozoa</taxon>
        <taxon>Kinetoplastea</taxon>
        <taxon>Metakinetoplastina</taxon>
        <taxon>Trypanosomatida</taxon>
        <taxon>Trypanosomatidae</taxon>
        <taxon>Leishmaniinae</taxon>
        <taxon>Leishmania</taxon>
    </lineage>
</organism>
<feature type="compositionally biased region" description="Basic and acidic residues" evidence="1">
    <location>
        <begin position="111"/>
        <end position="125"/>
    </location>
</feature>
<dbReference type="PhylomeDB" id="E9B2E3"/>
<dbReference type="GeneID" id="13453451"/>
<dbReference type="EMBL" id="FR799584">
    <property type="protein sequence ID" value="CBZ29406.1"/>
    <property type="molecule type" value="Genomic_DNA"/>
</dbReference>
<dbReference type="AlphaFoldDB" id="E9B2E3"/>
<dbReference type="VEuPathDB" id="TriTrypDB:LmxM.31.0220"/>
<keyword evidence="2" id="KW-1133">Transmembrane helix</keyword>
<keyword evidence="4" id="KW-1185">Reference proteome</keyword>
<name>E9B2E3_LEIMU</name>
<gene>
    <name evidence="3" type="ORF">LMXM_31_0220</name>
</gene>
<reference evidence="3 4" key="1">
    <citation type="journal article" date="2011" name="Genome Res.">
        <title>Chromosome and gene copy number variation allow major structural change between species and strains of Leishmania.</title>
        <authorList>
            <person name="Rogers M.B."/>
            <person name="Hilley J.D."/>
            <person name="Dickens N.J."/>
            <person name="Wilkes J."/>
            <person name="Bates P.A."/>
            <person name="Depledge D.P."/>
            <person name="Harris D."/>
            <person name="Her Y."/>
            <person name="Herzyk P."/>
            <person name="Imamura H."/>
            <person name="Otto T.D."/>
            <person name="Sanders M."/>
            <person name="Seeger K."/>
            <person name="Dujardin J.C."/>
            <person name="Berriman M."/>
            <person name="Smith D.F."/>
            <person name="Hertz-Fowler C."/>
            <person name="Mottram J.C."/>
        </authorList>
    </citation>
    <scope>NUCLEOTIDE SEQUENCE [LARGE SCALE GENOMIC DNA]</scope>
    <source>
        <strain evidence="3 4">MHOM/GT/2001/U1103</strain>
    </source>
</reference>
<feature type="compositionally biased region" description="Basic and acidic residues" evidence="1">
    <location>
        <begin position="134"/>
        <end position="144"/>
    </location>
</feature>
<feature type="compositionally biased region" description="Low complexity" evidence="1">
    <location>
        <begin position="158"/>
        <end position="167"/>
    </location>
</feature>
<evidence type="ECO:0000313" key="3">
    <source>
        <dbReference type="EMBL" id="CBZ29406.1"/>
    </source>
</evidence>
<sequence length="1027" mass="114766">MFTFSCQCQSCRGNLVATEKEFYFTSSLFRIDLAWSNVKRIRLETQQVKGVPTSVLVVVLQHNEAIQMQASSPSAQKKRLLSSRKYFFYDFHDLLGAEEQIKHLFEQYRASEKAKKDETRDDSEKGSSATTKQQTDKAGEKDEVSTSVSGAPKDESLNNSRTTTNRNPDSDARRAALGLPLAGRRAPPSNSSRPKFSGKLVSVPVASATKVKSGKYARLFLKFYRHVAAVLIVVMLALLTRHYAHFDDRPAQNSLQRSEKLLRDIHALSGVTTMLESYDSYETLWQYNKRRKDLAEESRTLTRQLDQAAIELMSHYVALQAKVTTLRGHRAQRVAREQQSGTPSPPPPPSTMSSVFGTPMTAAERARLFSQRKETSRARAGNRGAAKTGAGQCGGSGAVCKKAAKRRTAPLKSMSLSRLKADVQRWVHRAQCAWHYAISFLFEPPVRTSTRPAPSASEHHDFAEEAGWVVYTETMGEHFRLTEWVSAAEYEDRLRCQQLTQELLETVEMTERVFATFSNVFLMDRYRKLESGEERASHWMQPLQTFRTVTGRGEYYAANALSSEEVAHVAMLRRFVGSLVHNEPLEADQGRRRRMALRVADAILSYRESEVQLLRARNQGRPVNATELWRVLEEKVLRPATMPLRESPDVDNSTVYLRNPIAELRFWHTHEAAWREHVLSFFSAEEQAEIRSSLDTDHRSHKSLVDLTTPPVELQWVNLPLFRGLLCFEGISYLQGGTSEVAEDAAGDPGQASKDEENGNTDEAASDIGEYKTGKSRSDSSADRASTPSPTPVISAYLLPASPTHSSASITKKMTPSNRTKTASSRPSKTPETSSDAAASPHQKTSRAEDLWKEVKLRWIDDLNVFRLAFTADSAGRSAHATRSHCTVADERGVVADAAEVHCRLFGIASLINEFYVRYLTPTVLQRFGAFLRALFPLYFKSYSGREVYISALRSWGTQDPAVQLAITQVTGFAPGTTSDVSRSLLYIVLQPPPLLQTSVVSNRQTTVAVMVLVLFGGVLTALYVMH</sequence>
<feature type="compositionally biased region" description="Basic and acidic residues" evidence="1">
    <location>
        <begin position="769"/>
        <end position="782"/>
    </location>
</feature>
<feature type="compositionally biased region" description="Polar residues" evidence="1">
    <location>
        <begin position="803"/>
        <end position="837"/>
    </location>
</feature>
<protein>
    <submittedName>
        <fullName evidence="3">Uncharacterized protein</fullName>
    </submittedName>
</protein>
<feature type="region of interest" description="Disordered" evidence="1">
    <location>
        <begin position="742"/>
        <end position="847"/>
    </location>
</feature>
<accession>E9B2E3</accession>
<feature type="region of interest" description="Disordered" evidence="1">
    <location>
        <begin position="328"/>
        <end position="356"/>
    </location>
</feature>
<keyword evidence="2" id="KW-0472">Membrane</keyword>
<evidence type="ECO:0000256" key="2">
    <source>
        <dbReference type="SAM" id="Phobius"/>
    </source>
</evidence>
<dbReference type="Proteomes" id="UP000007259">
    <property type="component" value="Chromosome 31"/>
</dbReference>
<feature type="region of interest" description="Disordered" evidence="1">
    <location>
        <begin position="111"/>
        <end position="173"/>
    </location>
</feature>
<dbReference type="OMA" id="RASHWMQ"/>
<evidence type="ECO:0000313" key="4">
    <source>
        <dbReference type="Proteomes" id="UP000007259"/>
    </source>
</evidence>
<keyword evidence="2" id="KW-0812">Transmembrane</keyword>
<evidence type="ECO:0000256" key="1">
    <source>
        <dbReference type="SAM" id="MobiDB-lite"/>
    </source>
</evidence>
<feature type="region of interest" description="Disordered" evidence="1">
    <location>
        <begin position="369"/>
        <end position="398"/>
    </location>
</feature>
<dbReference type="RefSeq" id="XP_003877862.1">
    <property type="nucleotide sequence ID" value="XM_003877813.1"/>
</dbReference>
<dbReference type="KEGG" id="lmi:LMXM_31_0220"/>